<proteinExistence type="predicted"/>
<protein>
    <submittedName>
        <fullName evidence="2">Uncharacterized protein</fullName>
    </submittedName>
</protein>
<dbReference type="Proteomes" id="UP000479710">
    <property type="component" value="Unassembled WGS sequence"/>
</dbReference>
<gene>
    <name evidence="2" type="ORF">E2562_018334</name>
</gene>
<name>A0A6G1D3R8_9ORYZ</name>
<keyword evidence="3" id="KW-1185">Reference proteome</keyword>
<accession>A0A6G1D3R8</accession>
<keyword evidence="1" id="KW-0732">Signal</keyword>
<sequence length="81" mass="9137">MTLLGAAFLLEGVAKALLLSDPQGENADPMRDRQWWCLARFVLVGDIVLEFPSLKQAIDVNEPMVLMGHFLLVNLIRWQSN</sequence>
<reference evidence="2 3" key="1">
    <citation type="submission" date="2019-11" db="EMBL/GenBank/DDBJ databases">
        <title>Whole genome sequence of Oryza granulata.</title>
        <authorList>
            <person name="Li W."/>
        </authorList>
    </citation>
    <scope>NUCLEOTIDE SEQUENCE [LARGE SCALE GENOMIC DNA]</scope>
    <source>
        <strain evidence="3">cv. Menghai</strain>
        <tissue evidence="2">Leaf</tissue>
    </source>
</reference>
<evidence type="ECO:0000256" key="1">
    <source>
        <dbReference type="SAM" id="SignalP"/>
    </source>
</evidence>
<comment type="caution">
    <text evidence="2">The sequence shown here is derived from an EMBL/GenBank/DDBJ whole genome shotgun (WGS) entry which is preliminary data.</text>
</comment>
<evidence type="ECO:0000313" key="3">
    <source>
        <dbReference type="Proteomes" id="UP000479710"/>
    </source>
</evidence>
<feature type="chain" id="PRO_5026253348" evidence="1">
    <location>
        <begin position="17"/>
        <end position="81"/>
    </location>
</feature>
<dbReference type="EMBL" id="SPHZ02000007">
    <property type="protein sequence ID" value="KAF0907515.1"/>
    <property type="molecule type" value="Genomic_DNA"/>
</dbReference>
<dbReference type="AlphaFoldDB" id="A0A6G1D3R8"/>
<organism evidence="2 3">
    <name type="scientific">Oryza meyeriana var. granulata</name>
    <dbReference type="NCBI Taxonomy" id="110450"/>
    <lineage>
        <taxon>Eukaryota</taxon>
        <taxon>Viridiplantae</taxon>
        <taxon>Streptophyta</taxon>
        <taxon>Embryophyta</taxon>
        <taxon>Tracheophyta</taxon>
        <taxon>Spermatophyta</taxon>
        <taxon>Magnoliopsida</taxon>
        <taxon>Liliopsida</taxon>
        <taxon>Poales</taxon>
        <taxon>Poaceae</taxon>
        <taxon>BOP clade</taxon>
        <taxon>Oryzoideae</taxon>
        <taxon>Oryzeae</taxon>
        <taxon>Oryzinae</taxon>
        <taxon>Oryza</taxon>
        <taxon>Oryza meyeriana</taxon>
    </lineage>
</organism>
<evidence type="ECO:0000313" key="2">
    <source>
        <dbReference type="EMBL" id="KAF0907515.1"/>
    </source>
</evidence>
<feature type="signal peptide" evidence="1">
    <location>
        <begin position="1"/>
        <end position="16"/>
    </location>
</feature>